<dbReference type="EMBL" id="LR862132">
    <property type="protein sequence ID" value="CAD1837358.1"/>
    <property type="molecule type" value="Genomic_DNA"/>
</dbReference>
<reference evidence="1" key="1">
    <citation type="submission" date="2020-07" db="EMBL/GenBank/DDBJ databases">
        <authorList>
            <person name="Lin J."/>
        </authorList>
    </citation>
    <scope>NUCLEOTIDE SEQUENCE</scope>
</reference>
<evidence type="ECO:0000313" key="1">
    <source>
        <dbReference type="EMBL" id="CAD1837358.1"/>
    </source>
</evidence>
<dbReference type="Gene3D" id="3.40.50.720">
    <property type="entry name" value="NAD(P)-binding Rossmann-like Domain"/>
    <property type="match status" value="1"/>
</dbReference>
<name>A0A6V7Q2Y7_ANACO</name>
<dbReference type="AlphaFoldDB" id="A0A6V7Q2Y7"/>
<dbReference type="InterPro" id="IPR036291">
    <property type="entry name" value="NAD(P)-bd_dom_sf"/>
</dbReference>
<dbReference type="InterPro" id="IPR052733">
    <property type="entry name" value="Chloroplast_QOR"/>
</dbReference>
<dbReference type="CDD" id="cd08267">
    <property type="entry name" value="MDR1"/>
    <property type="match status" value="1"/>
</dbReference>
<sequence length="208" mass="22596">MVVRISVGETCKHVEVPIPSPKEDEILLKVEAASLNPIDWKIQEGVLCWITRGRPTALQVLKSLGAKFDGTGRPYNILITAALGGVGLFAVQLANFHVTATCGRRNLNLVASLGADEVLDYKSLEGKTLKSPSGKSYDFVINCVEAKKHLKAFMLTPNKEDLEFMVEILVKGGRVKTLIDSSYSLSKAQEAWSKSIGGHATGKIIVEM</sequence>
<dbReference type="SUPFAM" id="SSF51735">
    <property type="entry name" value="NAD(P)-binding Rossmann-fold domains"/>
    <property type="match status" value="1"/>
</dbReference>
<proteinExistence type="predicted"/>
<accession>A0A6V7Q2Y7</accession>
<dbReference type="InterPro" id="IPR011032">
    <property type="entry name" value="GroES-like_sf"/>
</dbReference>
<dbReference type="PANTHER" id="PTHR44013">
    <property type="entry name" value="ZINC-TYPE ALCOHOL DEHYDROGENASE-LIKE PROTEIN C16A3.02C"/>
    <property type="match status" value="1"/>
</dbReference>
<dbReference type="Pfam" id="PF13602">
    <property type="entry name" value="ADH_zinc_N_2"/>
    <property type="match status" value="1"/>
</dbReference>
<dbReference type="PANTHER" id="PTHR44013:SF1">
    <property type="entry name" value="ZINC-TYPE ALCOHOL DEHYDROGENASE-LIKE PROTEIN C16A3.02C"/>
    <property type="match status" value="1"/>
</dbReference>
<evidence type="ECO:0008006" key="2">
    <source>
        <dbReference type="Google" id="ProtNLM"/>
    </source>
</evidence>
<gene>
    <name evidence="1" type="ORF">CB5_LOCUS20569</name>
</gene>
<dbReference type="SUPFAM" id="SSF50129">
    <property type="entry name" value="GroES-like"/>
    <property type="match status" value="1"/>
</dbReference>
<protein>
    <recommendedName>
        <fullName evidence="2">Enoyl reductase (ER) domain-containing protein</fullName>
    </recommendedName>
</protein>
<organism evidence="1">
    <name type="scientific">Ananas comosus var. bracteatus</name>
    <name type="common">red pineapple</name>
    <dbReference type="NCBI Taxonomy" id="296719"/>
    <lineage>
        <taxon>Eukaryota</taxon>
        <taxon>Viridiplantae</taxon>
        <taxon>Streptophyta</taxon>
        <taxon>Embryophyta</taxon>
        <taxon>Tracheophyta</taxon>
        <taxon>Spermatophyta</taxon>
        <taxon>Magnoliopsida</taxon>
        <taxon>Liliopsida</taxon>
        <taxon>Poales</taxon>
        <taxon>Bromeliaceae</taxon>
        <taxon>Bromelioideae</taxon>
        <taxon>Ananas</taxon>
    </lineage>
</organism>
<dbReference type="Gene3D" id="3.90.180.10">
    <property type="entry name" value="Medium-chain alcohol dehydrogenases, catalytic domain"/>
    <property type="match status" value="2"/>
</dbReference>